<dbReference type="Gene3D" id="1.20.1250.20">
    <property type="entry name" value="MFS general substrate transporter like domains"/>
    <property type="match status" value="1"/>
</dbReference>
<keyword evidence="5 7" id="KW-1133">Transmembrane helix</keyword>
<protein>
    <submittedName>
        <fullName evidence="9">MFS transporter</fullName>
    </submittedName>
</protein>
<sequence length="156" mass="17425">MKKVRIYRAILVIPLFGGIAARLLRVVIAFFLRDMGLTVFEITILGSVFMLTRGIFSPVLGKLSDKGVSRFLIVVIGFLGLGIDSLLYLHASYPLMLLLRGFDGLYGAMVWPTIQTFVHFSSEQRIKSRLMSVYYVMGGLGGYIGYLLYNTMLGNI</sequence>
<evidence type="ECO:0000256" key="1">
    <source>
        <dbReference type="ARBA" id="ARBA00004651"/>
    </source>
</evidence>
<organism evidence="9">
    <name type="scientific">Candidatus Aciduliprofundum boonei</name>
    <dbReference type="NCBI Taxonomy" id="379547"/>
    <lineage>
        <taxon>Archaea</taxon>
        <taxon>Methanobacteriati</taxon>
        <taxon>Thermoplasmatota</taxon>
        <taxon>DHVE2 group</taxon>
        <taxon>Candidatus Aciduliprofundum</taxon>
    </lineage>
</organism>
<evidence type="ECO:0000256" key="2">
    <source>
        <dbReference type="ARBA" id="ARBA00022448"/>
    </source>
</evidence>
<keyword evidence="2" id="KW-0813">Transport</keyword>
<dbReference type="EMBL" id="DRTM01000068">
    <property type="protein sequence ID" value="HHE75666.1"/>
    <property type="molecule type" value="Genomic_DNA"/>
</dbReference>
<evidence type="ECO:0000259" key="8">
    <source>
        <dbReference type="PROSITE" id="PS50850"/>
    </source>
</evidence>
<dbReference type="GO" id="GO:0005886">
    <property type="term" value="C:plasma membrane"/>
    <property type="evidence" value="ECO:0007669"/>
    <property type="project" value="UniProtKB-SubCell"/>
</dbReference>
<feature type="transmembrane region" description="Helical" evidence="7">
    <location>
        <begin position="68"/>
        <end position="91"/>
    </location>
</feature>
<feature type="transmembrane region" description="Helical" evidence="7">
    <location>
        <begin position="132"/>
        <end position="149"/>
    </location>
</feature>
<feature type="transmembrane region" description="Helical" evidence="7">
    <location>
        <begin position="97"/>
        <end position="120"/>
    </location>
</feature>
<proteinExistence type="predicted"/>
<feature type="domain" description="Major facilitator superfamily (MFS) profile" evidence="8">
    <location>
        <begin position="6"/>
        <end position="156"/>
    </location>
</feature>
<dbReference type="InterPro" id="IPR020846">
    <property type="entry name" value="MFS_dom"/>
</dbReference>
<dbReference type="PANTHER" id="PTHR23517">
    <property type="entry name" value="RESISTANCE PROTEIN MDTM, PUTATIVE-RELATED-RELATED"/>
    <property type="match status" value="1"/>
</dbReference>
<comment type="subcellular location">
    <subcellularLocation>
        <location evidence="1">Cell membrane</location>
        <topology evidence="1">Multi-pass membrane protein</topology>
    </subcellularLocation>
</comment>
<comment type="caution">
    <text evidence="9">The sequence shown here is derived from an EMBL/GenBank/DDBJ whole genome shotgun (WGS) entry which is preliminary data.</text>
</comment>
<name>A0A7J3T8V4_9ARCH</name>
<dbReference type="Pfam" id="PF07690">
    <property type="entry name" value="MFS_1"/>
    <property type="match status" value="1"/>
</dbReference>
<dbReference type="SUPFAM" id="SSF103473">
    <property type="entry name" value="MFS general substrate transporter"/>
    <property type="match status" value="1"/>
</dbReference>
<keyword evidence="6 7" id="KW-0472">Membrane</keyword>
<evidence type="ECO:0000256" key="4">
    <source>
        <dbReference type="ARBA" id="ARBA00022692"/>
    </source>
</evidence>
<gene>
    <name evidence="9" type="ORF">ENL31_00885</name>
</gene>
<reference evidence="9" key="1">
    <citation type="journal article" date="2020" name="mSystems">
        <title>Genome- and Community-Level Interaction Insights into Carbon Utilization and Element Cycling Functions of Hydrothermarchaeota in Hydrothermal Sediment.</title>
        <authorList>
            <person name="Zhou Z."/>
            <person name="Liu Y."/>
            <person name="Xu W."/>
            <person name="Pan J."/>
            <person name="Luo Z.H."/>
            <person name="Li M."/>
        </authorList>
    </citation>
    <scope>NUCLEOTIDE SEQUENCE [LARGE SCALE GENOMIC DNA]</scope>
    <source>
        <strain evidence="9">HyVt-85</strain>
    </source>
</reference>
<dbReference type="Proteomes" id="UP000886130">
    <property type="component" value="Unassembled WGS sequence"/>
</dbReference>
<evidence type="ECO:0000256" key="5">
    <source>
        <dbReference type="ARBA" id="ARBA00022989"/>
    </source>
</evidence>
<dbReference type="PROSITE" id="PS50850">
    <property type="entry name" value="MFS"/>
    <property type="match status" value="1"/>
</dbReference>
<dbReference type="InterPro" id="IPR050171">
    <property type="entry name" value="MFS_Transporters"/>
</dbReference>
<dbReference type="AlphaFoldDB" id="A0A7J3T8V4"/>
<accession>A0A7J3T8V4</accession>
<keyword evidence="4 7" id="KW-0812">Transmembrane</keyword>
<evidence type="ECO:0000256" key="7">
    <source>
        <dbReference type="SAM" id="Phobius"/>
    </source>
</evidence>
<evidence type="ECO:0000256" key="3">
    <source>
        <dbReference type="ARBA" id="ARBA00022475"/>
    </source>
</evidence>
<feature type="transmembrane region" description="Helical" evidence="7">
    <location>
        <begin position="12"/>
        <end position="32"/>
    </location>
</feature>
<feature type="transmembrane region" description="Helical" evidence="7">
    <location>
        <begin position="38"/>
        <end position="56"/>
    </location>
</feature>
<keyword evidence="3" id="KW-1003">Cell membrane</keyword>
<evidence type="ECO:0000256" key="6">
    <source>
        <dbReference type="ARBA" id="ARBA00023136"/>
    </source>
</evidence>
<dbReference type="InterPro" id="IPR011701">
    <property type="entry name" value="MFS"/>
</dbReference>
<dbReference type="InterPro" id="IPR036259">
    <property type="entry name" value="MFS_trans_sf"/>
</dbReference>
<dbReference type="PANTHER" id="PTHR23517:SF3">
    <property type="entry name" value="INTEGRAL MEMBRANE TRANSPORT PROTEIN"/>
    <property type="match status" value="1"/>
</dbReference>
<dbReference type="GO" id="GO:0022857">
    <property type="term" value="F:transmembrane transporter activity"/>
    <property type="evidence" value="ECO:0007669"/>
    <property type="project" value="InterPro"/>
</dbReference>
<evidence type="ECO:0000313" key="9">
    <source>
        <dbReference type="EMBL" id="HHE75666.1"/>
    </source>
</evidence>
<feature type="non-terminal residue" evidence="9">
    <location>
        <position position="156"/>
    </location>
</feature>